<dbReference type="SUPFAM" id="SSF53850">
    <property type="entry name" value="Periplasmic binding protein-like II"/>
    <property type="match status" value="1"/>
</dbReference>
<dbReference type="PATRIC" id="fig|1114972.6.peg.2384"/>
<name>A0A0R1RHF2_9LACO</name>
<dbReference type="EMBL" id="AZFF01000006">
    <property type="protein sequence ID" value="KRL55790.1"/>
    <property type="molecule type" value="Genomic_DNA"/>
</dbReference>
<protein>
    <submittedName>
        <fullName evidence="4">ABC-type amino acid transport system, periplasmic component</fullName>
    </submittedName>
</protein>
<proteinExistence type="predicted"/>
<dbReference type="Pfam" id="PF00497">
    <property type="entry name" value="SBP_bac_3"/>
    <property type="match status" value="1"/>
</dbReference>
<keyword evidence="5" id="KW-1185">Reference proteome</keyword>
<reference evidence="4 5" key="1">
    <citation type="journal article" date="2015" name="Genome Announc.">
        <title>Expanding the biotechnology potential of lactobacilli through comparative genomics of 213 strains and associated genera.</title>
        <authorList>
            <person name="Sun Z."/>
            <person name="Harris H.M."/>
            <person name="McCann A."/>
            <person name="Guo C."/>
            <person name="Argimon S."/>
            <person name="Zhang W."/>
            <person name="Yang X."/>
            <person name="Jeffery I.B."/>
            <person name="Cooney J.C."/>
            <person name="Kagawa T.F."/>
            <person name="Liu W."/>
            <person name="Song Y."/>
            <person name="Salvetti E."/>
            <person name="Wrobel A."/>
            <person name="Rasinkangas P."/>
            <person name="Parkhill J."/>
            <person name="Rea M.C."/>
            <person name="O'Sullivan O."/>
            <person name="Ritari J."/>
            <person name="Douillard F.P."/>
            <person name="Paul Ross R."/>
            <person name="Yang R."/>
            <person name="Briner A.E."/>
            <person name="Felis G.E."/>
            <person name="de Vos W.M."/>
            <person name="Barrangou R."/>
            <person name="Klaenhammer T.R."/>
            <person name="Caufield P.W."/>
            <person name="Cui Y."/>
            <person name="Zhang H."/>
            <person name="O'Toole P.W."/>
        </authorList>
    </citation>
    <scope>NUCLEOTIDE SEQUENCE [LARGE SCALE GENOMIC DNA]</scope>
    <source>
        <strain evidence="4 5">DSM 15814</strain>
    </source>
</reference>
<sequence length="288" mass="31552">MFHSKKSIRLTALASAMALILIFTLAGCGKTAKSTNQKVADQKTWVVATSGTLYPTSFHANKKSALTGYDIAVVKAVAKGLHKKVTFKEMDVDGMLTAVNNGTAQMAANDFSISKQREKQFALSTPYKFSFDSMVVRKSDQSGIHSFADLKGKKAAGEAGTGYQRLASQLGAKQVNYDNVSNDVYLRDVVNGRTDVILNDYYLQSMALKALPNLPLTIPKNLYFTTQNDKNGTGIIMKKSNTKLTAEVDKEIKKLEADGTITKLSKEFYGGQDVSKKPNVKTTYFKIK</sequence>
<comment type="caution">
    <text evidence="4">The sequence shown here is derived from an EMBL/GenBank/DDBJ whole genome shotgun (WGS) entry which is preliminary data.</text>
</comment>
<dbReference type="STRING" id="1114972.FD35_GL002321"/>
<evidence type="ECO:0000256" key="1">
    <source>
        <dbReference type="ARBA" id="ARBA00022729"/>
    </source>
</evidence>
<dbReference type="Proteomes" id="UP000051999">
    <property type="component" value="Unassembled WGS sequence"/>
</dbReference>
<feature type="signal peptide" evidence="2">
    <location>
        <begin position="1"/>
        <end position="26"/>
    </location>
</feature>
<evidence type="ECO:0000259" key="3">
    <source>
        <dbReference type="SMART" id="SM00062"/>
    </source>
</evidence>
<organism evidence="4 5">
    <name type="scientific">Furfurilactobacillus rossiae DSM 15814</name>
    <dbReference type="NCBI Taxonomy" id="1114972"/>
    <lineage>
        <taxon>Bacteria</taxon>
        <taxon>Bacillati</taxon>
        <taxon>Bacillota</taxon>
        <taxon>Bacilli</taxon>
        <taxon>Lactobacillales</taxon>
        <taxon>Lactobacillaceae</taxon>
        <taxon>Furfurilactobacillus</taxon>
    </lineage>
</organism>
<dbReference type="InterPro" id="IPR001638">
    <property type="entry name" value="Solute-binding_3/MltF_N"/>
</dbReference>
<evidence type="ECO:0000313" key="5">
    <source>
        <dbReference type="Proteomes" id="UP000051999"/>
    </source>
</evidence>
<evidence type="ECO:0000256" key="2">
    <source>
        <dbReference type="SAM" id="SignalP"/>
    </source>
</evidence>
<evidence type="ECO:0000313" key="4">
    <source>
        <dbReference type="EMBL" id="KRL55790.1"/>
    </source>
</evidence>
<feature type="chain" id="PRO_5039319292" evidence="2">
    <location>
        <begin position="27"/>
        <end position="288"/>
    </location>
</feature>
<accession>A0A0R1RHF2</accession>
<dbReference type="PROSITE" id="PS51257">
    <property type="entry name" value="PROKAR_LIPOPROTEIN"/>
    <property type="match status" value="1"/>
</dbReference>
<gene>
    <name evidence="4" type="ORF">FD35_GL002321</name>
</gene>
<dbReference type="PANTHER" id="PTHR35936:SF34">
    <property type="entry name" value="ABC TRANSPORTER EXTRACELLULAR-BINDING PROTEIN YCKB-RELATED"/>
    <property type="match status" value="1"/>
</dbReference>
<dbReference type="SMART" id="SM00062">
    <property type="entry name" value="PBPb"/>
    <property type="match status" value="1"/>
</dbReference>
<feature type="domain" description="Solute-binding protein family 3/N-terminal" evidence="3">
    <location>
        <begin position="44"/>
        <end position="272"/>
    </location>
</feature>
<dbReference type="Gene3D" id="3.40.190.10">
    <property type="entry name" value="Periplasmic binding protein-like II"/>
    <property type="match status" value="2"/>
</dbReference>
<keyword evidence="1 2" id="KW-0732">Signal</keyword>
<dbReference type="PANTHER" id="PTHR35936">
    <property type="entry name" value="MEMBRANE-BOUND LYTIC MUREIN TRANSGLYCOSYLASE F"/>
    <property type="match status" value="1"/>
</dbReference>
<dbReference type="AlphaFoldDB" id="A0A0R1RHF2"/>
<dbReference type="eggNOG" id="COG0834">
    <property type="taxonomic scope" value="Bacteria"/>
</dbReference>